<gene>
    <name evidence="2" type="ORF">V6N12_000564</name>
</gene>
<organism evidence="2 3">
    <name type="scientific">Hibiscus sabdariffa</name>
    <name type="common">roselle</name>
    <dbReference type="NCBI Taxonomy" id="183260"/>
    <lineage>
        <taxon>Eukaryota</taxon>
        <taxon>Viridiplantae</taxon>
        <taxon>Streptophyta</taxon>
        <taxon>Embryophyta</taxon>
        <taxon>Tracheophyta</taxon>
        <taxon>Spermatophyta</taxon>
        <taxon>Magnoliopsida</taxon>
        <taxon>eudicotyledons</taxon>
        <taxon>Gunneridae</taxon>
        <taxon>Pentapetalae</taxon>
        <taxon>rosids</taxon>
        <taxon>malvids</taxon>
        <taxon>Malvales</taxon>
        <taxon>Malvaceae</taxon>
        <taxon>Malvoideae</taxon>
        <taxon>Hibiscus</taxon>
    </lineage>
</organism>
<feature type="region of interest" description="Disordered" evidence="1">
    <location>
        <begin position="138"/>
        <end position="166"/>
    </location>
</feature>
<proteinExistence type="predicted"/>
<reference evidence="2 3" key="1">
    <citation type="journal article" date="2024" name="G3 (Bethesda)">
        <title>Genome assembly of Hibiscus sabdariffa L. provides insights into metabolisms of medicinal natural products.</title>
        <authorList>
            <person name="Kim T."/>
        </authorList>
    </citation>
    <scope>NUCLEOTIDE SEQUENCE [LARGE SCALE GENOMIC DNA]</scope>
    <source>
        <strain evidence="2">TK-2024</strain>
        <tissue evidence="2">Old leaves</tissue>
    </source>
</reference>
<evidence type="ECO:0000256" key="1">
    <source>
        <dbReference type="SAM" id="MobiDB-lite"/>
    </source>
</evidence>
<comment type="caution">
    <text evidence="2">The sequence shown here is derived from an EMBL/GenBank/DDBJ whole genome shotgun (WGS) entry which is preliminary data.</text>
</comment>
<sequence>MQLIRLWSQKSQQLMLLVEQQACSYASLSDKVIHRLISPRVHLEVSLNACFLLSFCSRIDARFDIEAEMYPVNSLEDKFLIAYATQHLGRFEVKDGHGCSHLSATNFFLHITWWLGAGCFLFGRAKGRQDFRTNPQVYGVPAPPPGAATTSFPSPPHAKPDNLANV</sequence>
<name>A0ABR1ZTE5_9ROSI</name>
<dbReference type="EMBL" id="JBBPBM010001509">
    <property type="protein sequence ID" value="KAK8483656.1"/>
    <property type="molecule type" value="Genomic_DNA"/>
</dbReference>
<keyword evidence="3" id="KW-1185">Reference proteome</keyword>
<protein>
    <submittedName>
        <fullName evidence="2">Uncharacterized protein</fullName>
    </submittedName>
</protein>
<accession>A0ABR1ZTE5</accession>
<dbReference type="Proteomes" id="UP001472677">
    <property type="component" value="Unassembled WGS sequence"/>
</dbReference>
<evidence type="ECO:0000313" key="2">
    <source>
        <dbReference type="EMBL" id="KAK8483656.1"/>
    </source>
</evidence>
<evidence type="ECO:0000313" key="3">
    <source>
        <dbReference type="Proteomes" id="UP001472677"/>
    </source>
</evidence>